<comment type="similarity">
    <text evidence="1">Belongs to the SIP oxidoreductase family.</text>
</comment>
<dbReference type="Gene3D" id="3.40.50.80">
    <property type="entry name" value="Nucleotide-binding domain of ferredoxin-NADP reductase (FNR) module"/>
    <property type="match status" value="1"/>
</dbReference>
<dbReference type="InterPro" id="IPR039374">
    <property type="entry name" value="SIP_fam"/>
</dbReference>
<dbReference type="PROSITE" id="PS51384">
    <property type="entry name" value="FAD_FR"/>
    <property type="match status" value="1"/>
</dbReference>
<dbReference type="EMBL" id="JBHSOG010000011">
    <property type="protein sequence ID" value="MFC5768631.1"/>
    <property type="molecule type" value="Genomic_DNA"/>
</dbReference>
<dbReference type="PANTHER" id="PTHR30157">
    <property type="entry name" value="FERRIC REDUCTASE, NADPH-DEPENDENT"/>
    <property type="match status" value="1"/>
</dbReference>
<reference evidence="4" key="1">
    <citation type="journal article" date="2019" name="Int. J. Syst. Evol. Microbiol.">
        <title>The Global Catalogue of Microorganisms (GCM) 10K type strain sequencing project: providing services to taxonomists for standard genome sequencing and annotation.</title>
        <authorList>
            <consortium name="The Broad Institute Genomics Platform"/>
            <consortium name="The Broad Institute Genome Sequencing Center for Infectious Disease"/>
            <person name="Wu L."/>
            <person name="Ma J."/>
        </authorList>
    </citation>
    <scope>NUCLEOTIDE SEQUENCE [LARGE SCALE GENOMIC DNA]</scope>
    <source>
        <strain evidence="4">SHR3</strain>
    </source>
</reference>
<evidence type="ECO:0000313" key="3">
    <source>
        <dbReference type="EMBL" id="MFC5768631.1"/>
    </source>
</evidence>
<evidence type="ECO:0000313" key="4">
    <source>
        <dbReference type="Proteomes" id="UP001595974"/>
    </source>
</evidence>
<evidence type="ECO:0000259" key="2">
    <source>
        <dbReference type="PROSITE" id="PS51384"/>
    </source>
</evidence>
<dbReference type="InterPro" id="IPR017938">
    <property type="entry name" value="Riboflavin_synthase-like_b-brl"/>
</dbReference>
<sequence>MSGLHEIRRVRYELVMRESTVVRTQRLSPHFLRVTLGGPELAGFTSLGFDDHVKLFFKDPANPDAAPAMRDYTPRRFDAQRQELDIEFVLHGHGPAATWAAQADAGQKLSLGGPRGSIVIPPDFAVNVLVGDTTAWPAISRRLEELPAGAGAFVIVDTAEQDETLPFTSQADVQIQWLRGDAQSAGARLAAAVEALSLPPGDAFFWAAGETLAMRRVRPAFVARGGPKTWIKAAGYWRQGAAGTHESIEE</sequence>
<gene>
    <name evidence="3" type="ORF">ACFPTN_04530</name>
</gene>
<dbReference type="Pfam" id="PF08021">
    <property type="entry name" value="FAD_binding_9"/>
    <property type="match status" value="1"/>
</dbReference>
<name>A0ABW1ANK0_9RHOO</name>
<keyword evidence="4" id="KW-1185">Reference proteome</keyword>
<dbReference type="InterPro" id="IPR017927">
    <property type="entry name" value="FAD-bd_FR_type"/>
</dbReference>
<organism evidence="3 4">
    <name type="scientific">Thauera sinica</name>
    <dbReference type="NCBI Taxonomy" id="2665146"/>
    <lineage>
        <taxon>Bacteria</taxon>
        <taxon>Pseudomonadati</taxon>
        <taxon>Pseudomonadota</taxon>
        <taxon>Betaproteobacteria</taxon>
        <taxon>Rhodocyclales</taxon>
        <taxon>Zoogloeaceae</taxon>
        <taxon>Thauera</taxon>
    </lineage>
</organism>
<dbReference type="InterPro" id="IPR007037">
    <property type="entry name" value="SIP_rossman_dom"/>
</dbReference>
<dbReference type="CDD" id="cd06193">
    <property type="entry name" value="siderophore_interacting"/>
    <property type="match status" value="1"/>
</dbReference>
<dbReference type="Gene3D" id="2.40.30.10">
    <property type="entry name" value="Translation factors"/>
    <property type="match status" value="1"/>
</dbReference>
<dbReference type="InterPro" id="IPR039261">
    <property type="entry name" value="FNR_nucleotide-bd"/>
</dbReference>
<evidence type="ECO:0000256" key="1">
    <source>
        <dbReference type="ARBA" id="ARBA00035644"/>
    </source>
</evidence>
<protein>
    <submittedName>
        <fullName evidence="3">Siderophore-interacting protein</fullName>
    </submittedName>
</protein>
<proteinExistence type="inferred from homology"/>
<dbReference type="PANTHER" id="PTHR30157:SF0">
    <property type="entry name" value="NADPH-DEPENDENT FERRIC-CHELATE REDUCTASE"/>
    <property type="match status" value="1"/>
</dbReference>
<dbReference type="InterPro" id="IPR013113">
    <property type="entry name" value="SIP_FAD-bd"/>
</dbReference>
<accession>A0ABW1ANK0</accession>
<dbReference type="Pfam" id="PF04954">
    <property type="entry name" value="SIP"/>
    <property type="match status" value="1"/>
</dbReference>
<feature type="domain" description="FAD-binding FR-type" evidence="2">
    <location>
        <begin position="14"/>
        <end position="121"/>
    </location>
</feature>
<dbReference type="RefSeq" id="WP_096450847.1">
    <property type="nucleotide sequence ID" value="NZ_JBHSOG010000011.1"/>
</dbReference>
<dbReference type="SUPFAM" id="SSF63380">
    <property type="entry name" value="Riboflavin synthase domain-like"/>
    <property type="match status" value="1"/>
</dbReference>
<dbReference type="Proteomes" id="UP001595974">
    <property type="component" value="Unassembled WGS sequence"/>
</dbReference>
<comment type="caution">
    <text evidence="3">The sequence shown here is derived from an EMBL/GenBank/DDBJ whole genome shotgun (WGS) entry which is preliminary data.</text>
</comment>